<protein>
    <recommendedName>
        <fullName evidence="3">DUF2786 domain-containing protein</fullName>
    </recommendedName>
</protein>
<evidence type="ECO:0008006" key="3">
    <source>
        <dbReference type="Google" id="ProtNLM"/>
    </source>
</evidence>
<name>A0AAX2JA37_9FUSO</name>
<organism evidence="1 2">
    <name type="scientific">Fusobacterium ulcerans</name>
    <dbReference type="NCBI Taxonomy" id="861"/>
    <lineage>
        <taxon>Bacteria</taxon>
        <taxon>Fusobacteriati</taxon>
        <taxon>Fusobacteriota</taxon>
        <taxon>Fusobacteriia</taxon>
        <taxon>Fusobacteriales</taxon>
        <taxon>Fusobacteriaceae</taxon>
        <taxon>Fusobacterium</taxon>
    </lineage>
</organism>
<reference evidence="1 2" key="1">
    <citation type="submission" date="2018-06" db="EMBL/GenBank/DDBJ databases">
        <authorList>
            <consortium name="Pathogen Informatics"/>
            <person name="Doyle S."/>
        </authorList>
    </citation>
    <scope>NUCLEOTIDE SEQUENCE [LARGE SCALE GENOMIC DNA]</scope>
    <source>
        <strain evidence="1 2">NCTC12112</strain>
    </source>
</reference>
<dbReference type="AlphaFoldDB" id="A0AAX2JA37"/>
<dbReference type="RefSeq" id="WP_005976789.1">
    <property type="nucleotide sequence ID" value="NZ_CABKNW010000001.1"/>
</dbReference>
<evidence type="ECO:0000313" key="1">
    <source>
        <dbReference type="EMBL" id="SQJ00950.1"/>
    </source>
</evidence>
<sequence length="171" mass="20345">MKENKLEKLKKLRALSEDSSTTQAERELAYQRYIDFKAKYSLDDIESEERTEKLFIRVKNEYEEELLNYIAYSFGIDTYKEKGCSKLKVVFVIKRSIYIAIEDDYNFHKNNIFSILRGTLVKYLHTQVKPPIPVTDGNYVKNDKNFLKAYWGNAWLNDEAYRKKLKLENKS</sequence>
<accession>A0AAX2JA37</accession>
<dbReference type="Proteomes" id="UP000249008">
    <property type="component" value="Chromosome 1"/>
</dbReference>
<dbReference type="GeneID" id="78455594"/>
<gene>
    <name evidence="1" type="ORF">NCTC12112_01019</name>
</gene>
<evidence type="ECO:0000313" key="2">
    <source>
        <dbReference type="Proteomes" id="UP000249008"/>
    </source>
</evidence>
<dbReference type="EMBL" id="LS483487">
    <property type="protein sequence ID" value="SQJ00950.1"/>
    <property type="molecule type" value="Genomic_DNA"/>
</dbReference>
<dbReference type="KEGG" id="ful:C4N20_12280"/>
<proteinExistence type="predicted"/>